<dbReference type="AlphaFoldDB" id="A0A1I4WNW3"/>
<dbReference type="RefSeq" id="WP_092405920.1">
    <property type="nucleotide sequence ID" value="NZ_FOVF01000005.1"/>
</dbReference>
<sequence length="189" mass="21772">MADSLRDLLLKSGLVQKLKAEAREVRPVERPQWPAKAKPRPDRKRVPNKGAETRSQEEIDLARAYGLRERAEREQREREKREAERRAKEKAERKQKLAALFDGKALNKEDAEIARHFPHGEKIRRVYCTAEQLVEVNAGRIAVVQYRGRYLLVDREVAEQARAISSESLVLLCDPDAPADDDIPDDLIW</sequence>
<dbReference type="Proteomes" id="UP000198575">
    <property type="component" value="Unassembled WGS sequence"/>
</dbReference>
<proteinExistence type="predicted"/>
<evidence type="ECO:0008006" key="4">
    <source>
        <dbReference type="Google" id="ProtNLM"/>
    </source>
</evidence>
<evidence type="ECO:0000313" key="2">
    <source>
        <dbReference type="EMBL" id="SFN14830.1"/>
    </source>
</evidence>
<dbReference type="Pfam" id="PF09831">
    <property type="entry name" value="DUF2058"/>
    <property type="match status" value="1"/>
</dbReference>
<keyword evidence="3" id="KW-1185">Reference proteome</keyword>
<dbReference type="EMBL" id="FOVF01000005">
    <property type="protein sequence ID" value="SFN14830.1"/>
    <property type="molecule type" value="Genomic_DNA"/>
</dbReference>
<reference evidence="2 3" key="1">
    <citation type="submission" date="2016-10" db="EMBL/GenBank/DDBJ databases">
        <authorList>
            <person name="de Groot N.N."/>
        </authorList>
    </citation>
    <scope>NUCLEOTIDE SEQUENCE [LARGE SCALE GENOMIC DNA]</scope>
    <source>
        <strain evidence="2 3">CGMCC 1.7659</strain>
    </source>
</reference>
<dbReference type="OrthoDB" id="5294470at2"/>
<feature type="region of interest" description="Disordered" evidence="1">
    <location>
        <begin position="20"/>
        <end position="58"/>
    </location>
</feature>
<protein>
    <recommendedName>
        <fullName evidence="4">Nucleoprotein/polynucleotide-associated enzyme</fullName>
    </recommendedName>
</protein>
<feature type="compositionally biased region" description="Basic and acidic residues" evidence="1">
    <location>
        <begin position="20"/>
        <end position="29"/>
    </location>
</feature>
<evidence type="ECO:0000313" key="3">
    <source>
        <dbReference type="Proteomes" id="UP000198575"/>
    </source>
</evidence>
<feature type="compositionally biased region" description="Basic residues" evidence="1">
    <location>
        <begin position="37"/>
        <end position="47"/>
    </location>
</feature>
<evidence type="ECO:0000256" key="1">
    <source>
        <dbReference type="SAM" id="MobiDB-lite"/>
    </source>
</evidence>
<organism evidence="2 3">
    <name type="scientific">Dokdonella immobilis</name>
    <dbReference type="NCBI Taxonomy" id="578942"/>
    <lineage>
        <taxon>Bacteria</taxon>
        <taxon>Pseudomonadati</taxon>
        <taxon>Pseudomonadota</taxon>
        <taxon>Gammaproteobacteria</taxon>
        <taxon>Lysobacterales</taxon>
        <taxon>Rhodanobacteraceae</taxon>
        <taxon>Dokdonella</taxon>
    </lineage>
</organism>
<accession>A0A1I4WNW3</accession>
<dbReference type="STRING" id="578942.SAMN05216289_105168"/>
<name>A0A1I4WNW3_9GAMM</name>
<feature type="region of interest" description="Disordered" evidence="1">
    <location>
        <begin position="70"/>
        <end position="91"/>
    </location>
</feature>
<dbReference type="InterPro" id="IPR018636">
    <property type="entry name" value="DUF2058"/>
</dbReference>
<gene>
    <name evidence="2" type="ORF">SAMN05216289_105168</name>
</gene>